<name>A0ABD1YG07_9MARC</name>
<evidence type="ECO:0000256" key="1">
    <source>
        <dbReference type="SAM" id="MobiDB-lite"/>
    </source>
</evidence>
<keyword evidence="3" id="KW-1185">Reference proteome</keyword>
<feature type="compositionally biased region" description="Polar residues" evidence="1">
    <location>
        <begin position="1"/>
        <end position="12"/>
    </location>
</feature>
<dbReference type="EMBL" id="JBHFFA010000005">
    <property type="protein sequence ID" value="KAL2624452.1"/>
    <property type="molecule type" value="Genomic_DNA"/>
</dbReference>
<dbReference type="Proteomes" id="UP001605036">
    <property type="component" value="Unassembled WGS sequence"/>
</dbReference>
<comment type="caution">
    <text evidence="2">The sequence shown here is derived from an EMBL/GenBank/DDBJ whole genome shotgun (WGS) entry which is preliminary data.</text>
</comment>
<evidence type="ECO:0000313" key="2">
    <source>
        <dbReference type="EMBL" id="KAL2624452.1"/>
    </source>
</evidence>
<feature type="region of interest" description="Disordered" evidence="1">
    <location>
        <begin position="69"/>
        <end position="90"/>
    </location>
</feature>
<organism evidence="2 3">
    <name type="scientific">Riccia fluitans</name>
    <dbReference type="NCBI Taxonomy" id="41844"/>
    <lineage>
        <taxon>Eukaryota</taxon>
        <taxon>Viridiplantae</taxon>
        <taxon>Streptophyta</taxon>
        <taxon>Embryophyta</taxon>
        <taxon>Marchantiophyta</taxon>
        <taxon>Marchantiopsida</taxon>
        <taxon>Marchantiidae</taxon>
        <taxon>Marchantiales</taxon>
        <taxon>Ricciaceae</taxon>
        <taxon>Riccia</taxon>
    </lineage>
</organism>
<proteinExistence type="predicted"/>
<protein>
    <submittedName>
        <fullName evidence="2">Uncharacterized protein</fullName>
    </submittedName>
</protein>
<gene>
    <name evidence="2" type="ORF">R1flu_008697</name>
</gene>
<sequence>MTGNELSSSSGQPVRKKPQAVGVTPPQGGGRQESLEEETTEDESPIMFQHREIWSKKLELRFMPLRIGSRARDTTDDPIPATMDREPMVDRASEQVAVVTQAAVSTPDSMVAP</sequence>
<accession>A0ABD1YG07</accession>
<feature type="compositionally biased region" description="Acidic residues" evidence="1">
    <location>
        <begin position="35"/>
        <end position="44"/>
    </location>
</feature>
<reference evidence="2 3" key="1">
    <citation type="submission" date="2024-09" db="EMBL/GenBank/DDBJ databases">
        <title>Chromosome-scale assembly of Riccia fluitans.</title>
        <authorList>
            <person name="Paukszto L."/>
            <person name="Sawicki J."/>
            <person name="Karawczyk K."/>
            <person name="Piernik-Szablinska J."/>
            <person name="Szczecinska M."/>
            <person name="Mazdziarz M."/>
        </authorList>
    </citation>
    <scope>NUCLEOTIDE SEQUENCE [LARGE SCALE GENOMIC DNA]</scope>
    <source>
        <strain evidence="2">Rf_01</strain>
        <tissue evidence="2">Aerial parts of the thallus</tissue>
    </source>
</reference>
<evidence type="ECO:0000313" key="3">
    <source>
        <dbReference type="Proteomes" id="UP001605036"/>
    </source>
</evidence>
<dbReference type="AlphaFoldDB" id="A0ABD1YG07"/>
<feature type="region of interest" description="Disordered" evidence="1">
    <location>
        <begin position="1"/>
        <end position="44"/>
    </location>
</feature>